<dbReference type="Proteomes" id="UP000290057">
    <property type="component" value="Chromosome"/>
</dbReference>
<dbReference type="CDD" id="cd00090">
    <property type="entry name" value="HTH_ARSR"/>
    <property type="match status" value="1"/>
</dbReference>
<keyword evidence="1" id="KW-0805">Transcription regulation</keyword>
<dbReference type="Gene3D" id="1.10.10.10">
    <property type="entry name" value="Winged helix-like DNA-binding domain superfamily/Winged helix DNA-binding domain"/>
    <property type="match status" value="1"/>
</dbReference>
<keyword evidence="3" id="KW-0804">Transcription</keyword>
<evidence type="ECO:0000256" key="2">
    <source>
        <dbReference type="ARBA" id="ARBA00023125"/>
    </source>
</evidence>
<dbReference type="PANTHER" id="PTHR33204">
    <property type="entry name" value="TRANSCRIPTIONAL REGULATOR, MARR FAMILY"/>
    <property type="match status" value="1"/>
</dbReference>
<gene>
    <name evidence="5" type="ORF">EKJ_12460</name>
</gene>
<feature type="domain" description="HTH hxlR-type" evidence="4">
    <location>
        <begin position="18"/>
        <end position="116"/>
    </location>
</feature>
<dbReference type="Gene3D" id="3.30.1050.10">
    <property type="entry name" value="SCP2 sterol-binding domain"/>
    <property type="match status" value="1"/>
</dbReference>
<dbReference type="EMBL" id="AP019389">
    <property type="protein sequence ID" value="BBI20399.1"/>
    <property type="molecule type" value="Genomic_DNA"/>
</dbReference>
<dbReference type="InterPro" id="IPR036527">
    <property type="entry name" value="SCP2_sterol-bd_dom_sf"/>
</dbReference>
<dbReference type="InterPro" id="IPR002577">
    <property type="entry name" value="HTH_HxlR"/>
</dbReference>
<organism evidence="5 6">
    <name type="scientific">Qipengyuania flava</name>
    <dbReference type="NCBI Taxonomy" id="192812"/>
    <lineage>
        <taxon>Bacteria</taxon>
        <taxon>Pseudomonadati</taxon>
        <taxon>Pseudomonadota</taxon>
        <taxon>Alphaproteobacteria</taxon>
        <taxon>Sphingomonadales</taxon>
        <taxon>Erythrobacteraceae</taxon>
        <taxon>Qipengyuania</taxon>
    </lineage>
</organism>
<keyword evidence="2" id="KW-0238">DNA-binding</keyword>
<evidence type="ECO:0000256" key="1">
    <source>
        <dbReference type="ARBA" id="ARBA00023015"/>
    </source>
</evidence>
<evidence type="ECO:0000313" key="5">
    <source>
        <dbReference type="EMBL" id="BBI20399.1"/>
    </source>
</evidence>
<dbReference type="InterPro" id="IPR036390">
    <property type="entry name" value="WH_DNA-bd_sf"/>
</dbReference>
<dbReference type="GO" id="GO:0003677">
    <property type="term" value="F:DNA binding"/>
    <property type="evidence" value="ECO:0007669"/>
    <property type="project" value="UniProtKB-KW"/>
</dbReference>
<sequence>MKLQKETKGHGKWYDDACGTAFAMELLGERWALLVVRELMLGPRRFSDLRASLPGISAKVLTERLGSLEDAGVLVRRRLPSPAPAQVYELTSWGYAAEPLIQELGRWAAMSSRHDPTLPLSAVSLMLSMRTMFDPAKAAAMSATIGFDIAGERFLARLADGELPIERGAIDAARAIIRAPAAPVVAGLLYAGIAVGALEAEGGLVIEGDRNLALAFVDLFELPPPLA</sequence>
<dbReference type="RefSeq" id="WP_130586278.1">
    <property type="nucleotide sequence ID" value="NZ_AP019389.1"/>
</dbReference>
<reference evidence="5 6" key="1">
    <citation type="submission" date="2019-01" db="EMBL/GenBank/DDBJ databases">
        <title>Complete genome sequence of Erythrobacter flavus KJ5.</title>
        <authorList>
            <person name="Kanesaki Y."/>
            <person name="Brotosudarmo T."/>
            <person name="Moriuchi R."/>
            <person name="Awai K."/>
        </authorList>
    </citation>
    <scope>NUCLEOTIDE SEQUENCE [LARGE SCALE GENOMIC DNA]</scope>
    <source>
        <strain evidence="5 6">KJ5</strain>
    </source>
</reference>
<protein>
    <submittedName>
        <fullName evidence="5">Transcriptional regulator</fullName>
    </submittedName>
</protein>
<dbReference type="InterPro" id="IPR036388">
    <property type="entry name" value="WH-like_DNA-bd_sf"/>
</dbReference>
<dbReference type="AlphaFoldDB" id="A0A3T1CHD4"/>
<dbReference type="PROSITE" id="PS51118">
    <property type="entry name" value="HTH_HXLR"/>
    <property type="match status" value="1"/>
</dbReference>
<dbReference type="GO" id="GO:0006355">
    <property type="term" value="P:regulation of DNA-templated transcription"/>
    <property type="evidence" value="ECO:0007669"/>
    <property type="project" value="UniProtKB-ARBA"/>
</dbReference>
<evidence type="ECO:0000256" key="3">
    <source>
        <dbReference type="ARBA" id="ARBA00023163"/>
    </source>
</evidence>
<dbReference type="InterPro" id="IPR011991">
    <property type="entry name" value="ArsR-like_HTH"/>
</dbReference>
<keyword evidence="6" id="KW-1185">Reference proteome</keyword>
<accession>A0A3T1CHD4</accession>
<dbReference type="SUPFAM" id="SSF46785">
    <property type="entry name" value="Winged helix' DNA-binding domain"/>
    <property type="match status" value="1"/>
</dbReference>
<dbReference type="SUPFAM" id="SSF55718">
    <property type="entry name" value="SCP-like"/>
    <property type="match status" value="1"/>
</dbReference>
<evidence type="ECO:0000259" key="4">
    <source>
        <dbReference type="PROSITE" id="PS51118"/>
    </source>
</evidence>
<name>A0A3T1CHD4_9SPHN</name>
<proteinExistence type="predicted"/>
<dbReference type="PANTHER" id="PTHR33204:SF18">
    <property type="entry name" value="TRANSCRIPTIONAL REGULATORY PROTEIN"/>
    <property type="match status" value="1"/>
</dbReference>
<dbReference type="Pfam" id="PF01638">
    <property type="entry name" value="HxlR"/>
    <property type="match status" value="1"/>
</dbReference>
<evidence type="ECO:0000313" key="6">
    <source>
        <dbReference type="Proteomes" id="UP000290057"/>
    </source>
</evidence>